<sequence length="177" mass="18872">MTRENLAAGSPLPAITLPLLGGGERLLSSPKNGFDWMLVIVYRGKHCPLCTKYLLELNAILPDLNALGVDVIAVSADSEARATEQMAEVSPAFDVAYGLTIAQMQALGLYISGPRNGLDAEAPFAEPGLFVLDETGSVQIVDISNVPFARPDLNWIAKGIGFRRGPMKDAPTNGTYV</sequence>
<dbReference type="SUPFAM" id="SSF52833">
    <property type="entry name" value="Thioredoxin-like"/>
    <property type="match status" value="1"/>
</dbReference>
<dbReference type="InterPro" id="IPR013766">
    <property type="entry name" value="Thioredoxin_domain"/>
</dbReference>
<dbReference type="GO" id="GO:0016209">
    <property type="term" value="F:antioxidant activity"/>
    <property type="evidence" value="ECO:0007669"/>
    <property type="project" value="InterPro"/>
</dbReference>
<dbReference type="InterPro" id="IPR000866">
    <property type="entry name" value="AhpC/TSA"/>
</dbReference>
<dbReference type="Pfam" id="PF00578">
    <property type="entry name" value="AhpC-TSA"/>
    <property type="match status" value="1"/>
</dbReference>
<dbReference type="InterPro" id="IPR036249">
    <property type="entry name" value="Thioredoxin-like_sf"/>
</dbReference>
<feature type="domain" description="Thioredoxin" evidence="1">
    <location>
        <begin position="6"/>
        <end position="165"/>
    </location>
</feature>
<dbReference type="KEGG" id="amaq:GO499_13340"/>
<dbReference type="Proteomes" id="UP000464495">
    <property type="component" value="Chromosome"/>
</dbReference>
<evidence type="ECO:0000313" key="2">
    <source>
        <dbReference type="EMBL" id="QHQ36088.1"/>
    </source>
</evidence>
<dbReference type="GO" id="GO:0016491">
    <property type="term" value="F:oxidoreductase activity"/>
    <property type="evidence" value="ECO:0007669"/>
    <property type="project" value="InterPro"/>
</dbReference>
<accession>A0A6P1T028</accession>
<keyword evidence="3" id="KW-1185">Reference proteome</keyword>
<dbReference type="PROSITE" id="PS51352">
    <property type="entry name" value="THIOREDOXIN_2"/>
    <property type="match status" value="1"/>
</dbReference>
<dbReference type="EMBL" id="CP046620">
    <property type="protein sequence ID" value="QHQ36088.1"/>
    <property type="molecule type" value="Genomic_DNA"/>
</dbReference>
<evidence type="ECO:0000313" key="3">
    <source>
        <dbReference type="Proteomes" id="UP000464495"/>
    </source>
</evidence>
<gene>
    <name evidence="2" type="ORF">GO499_13340</name>
</gene>
<dbReference type="Gene3D" id="3.40.30.10">
    <property type="entry name" value="Glutaredoxin"/>
    <property type="match status" value="1"/>
</dbReference>
<evidence type="ECO:0000259" key="1">
    <source>
        <dbReference type="PROSITE" id="PS51352"/>
    </source>
</evidence>
<dbReference type="AlphaFoldDB" id="A0A6P1T028"/>
<name>A0A6P1T028_9RHOB</name>
<organism evidence="2 3">
    <name type="scientific">Algicella marina</name>
    <dbReference type="NCBI Taxonomy" id="2683284"/>
    <lineage>
        <taxon>Bacteria</taxon>
        <taxon>Pseudomonadati</taxon>
        <taxon>Pseudomonadota</taxon>
        <taxon>Alphaproteobacteria</taxon>
        <taxon>Rhodobacterales</taxon>
        <taxon>Paracoccaceae</taxon>
        <taxon>Algicella</taxon>
    </lineage>
</organism>
<protein>
    <submittedName>
        <fullName evidence="2">Redoxin family protein</fullName>
    </submittedName>
</protein>
<dbReference type="RefSeq" id="WP_161862642.1">
    <property type="nucleotide sequence ID" value="NZ_CP046620.1"/>
</dbReference>
<dbReference type="CDD" id="cd02970">
    <property type="entry name" value="PRX_like2"/>
    <property type="match status" value="1"/>
</dbReference>
<proteinExistence type="predicted"/>
<reference evidence="2 3" key="1">
    <citation type="submission" date="2019-12" db="EMBL/GenBank/DDBJ databases">
        <title>Complete genome sequence of Algicella marina strain 9Alg 56(T) isolated from the red alga Tichocarpus crinitus.</title>
        <authorList>
            <person name="Kim S.-G."/>
            <person name="Nedashkovskaya O.I."/>
        </authorList>
    </citation>
    <scope>NUCLEOTIDE SEQUENCE [LARGE SCALE GENOMIC DNA]</scope>
    <source>
        <strain evidence="2 3">9Alg 56</strain>
    </source>
</reference>